<dbReference type="InterPro" id="IPR050249">
    <property type="entry name" value="Pseudomonas-type_ThrB"/>
</dbReference>
<comment type="similarity">
    <text evidence="1">Belongs to the pseudomonas-type ThrB family.</text>
</comment>
<dbReference type="InterPro" id="IPR011009">
    <property type="entry name" value="Kinase-like_dom_sf"/>
</dbReference>
<dbReference type="Proteomes" id="UP000002675">
    <property type="component" value="Chromosome II"/>
</dbReference>
<dbReference type="GO" id="GO:0004413">
    <property type="term" value="F:homoserine kinase activity"/>
    <property type="evidence" value="ECO:0007669"/>
    <property type="project" value="TreeGrafter"/>
</dbReference>
<evidence type="ECO:0000256" key="1">
    <source>
        <dbReference type="ARBA" id="ARBA00038240"/>
    </source>
</evidence>
<dbReference type="PANTHER" id="PTHR21064:SF6">
    <property type="entry name" value="AMINOGLYCOSIDE PHOSPHOTRANSFERASE DOMAIN-CONTAINING PROTEIN"/>
    <property type="match status" value="1"/>
</dbReference>
<evidence type="ECO:0000259" key="2">
    <source>
        <dbReference type="Pfam" id="PF01636"/>
    </source>
</evidence>
<evidence type="ECO:0000313" key="4">
    <source>
        <dbReference type="Proteomes" id="UP000002675"/>
    </source>
</evidence>
<feature type="domain" description="Aminoglycoside phosphotransferase" evidence="2">
    <location>
        <begin position="115"/>
        <end position="171"/>
    </location>
</feature>
<dbReference type="eggNOG" id="COG2334">
    <property type="taxonomic scope" value="Bacteria"/>
</dbReference>
<name>Q7MF35_VIBVY</name>
<dbReference type="GO" id="GO:0009088">
    <property type="term" value="P:threonine biosynthetic process"/>
    <property type="evidence" value="ECO:0007669"/>
    <property type="project" value="TreeGrafter"/>
</dbReference>
<dbReference type="KEGG" id="vvy:VVA0485"/>
<dbReference type="PANTHER" id="PTHR21064">
    <property type="entry name" value="AMINOGLYCOSIDE PHOSPHOTRANSFERASE DOMAIN-CONTAINING PROTEIN-RELATED"/>
    <property type="match status" value="1"/>
</dbReference>
<dbReference type="EMBL" id="BA000038">
    <property type="protein sequence ID" value="BAC96511.1"/>
    <property type="molecule type" value="Genomic_DNA"/>
</dbReference>
<accession>Q7MF35</accession>
<dbReference type="AlphaFoldDB" id="Q7MF35"/>
<dbReference type="SUPFAM" id="SSF56112">
    <property type="entry name" value="Protein kinase-like (PK-like)"/>
    <property type="match status" value="1"/>
</dbReference>
<reference evidence="3 4" key="1">
    <citation type="journal article" date="2003" name="Genome Res.">
        <title>Comparative genome analysis of Vibrio vulnificus, a marine pathogen.</title>
        <authorList>
            <person name="Chen C.Y."/>
            <person name="Wu K.M."/>
            <person name="Chang Y.C."/>
            <person name="Chang C.H."/>
            <person name="Tsai H.C."/>
            <person name="Liao T.L."/>
            <person name="Liu Y.M."/>
            <person name="Chen H.J."/>
            <person name="Shen A.B."/>
            <person name="Li J.C."/>
            <person name="Su T.L."/>
            <person name="Shao C.P."/>
            <person name="Lee C.T."/>
            <person name="Hor L.I."/>
            <person name="Tsai S.F."/>
        </authorList>
    </citation>
    <scope>NUCLEOTIDE SEQUENCE [LARGE SCALE GENOMIC DNA]</scope>
    <source>
        <strain evidence="3 4">YJ016</strain>
    </source>
</reference>
<gene>
    <name evidence="3" type="ordered locus">VVA0485</name>
</gene>
<protein>
    <recommendedName>
        <fullName evidence="2">Aminoglycoside phosphotransferase domain-containing protein</fullName>
    </recommendedName>
</protein>
<dbReference type="HOGENOM" id="CLU_066396_0_0_6"/>
<sequence>MRNKSGRSEMEVLNGGREGVILRQGNHVTRPASASTVTVHQLLRHLHQHGFHACPEPLDLEQDRETVSFVQGDCYNYPLSGKITSINALKSAARLLRNLHDASQSFLSLHSHENLHWMLPARQPAEVICHGDFMPYNVVLDEEVVVGVFDFDTAHPAPRIWDIAFAVYGWAPFKTDETDKLGSLEEQISRARIFCDAYECSRLQREELVETMTLRLTALVDYMRTQASEGNAQFAENIAQGHHLAYLNDIDYLNKYRHAITQGVLQGLTR</sequence>
<dbReference type="Gene3D" id="3.90.1200.10">
    <property type="match status" value="1"/>
</dbReference>
<organism evidence="3 4">
    <name type="scientific">Vibrio vulnificus (strain YJ016)</name>
    <dbReference type="NCBI Taxonomy" id="196600"/>
    <lineage>
        <taxon>Bacteria</taxon>
        <taxon>Pseudomonadati</taxon>
        <taxon>Pseudomonadota</taxon>
        <taxon>Gammaproteobacteria</taxon>
        <taxon>Vibrionales</taxon>
        <taxon>Vibrionaceae</taxon>
        <taxon>Vibrio</taxon>
    </lineage>
</organism>
<dbReference type="InterPro" id="IPR002575">
    <property type="entry name" value="Aminoglycoside_PTrfase"/>
</dbReference>
<dbReference type="Pfam" id="PF01636">
    <property type="entry name" value="APH"/>
    <property type="match status" value="1"/>
</dbReference>
<proteinExistence type="inferred from homology"/>
<evidence type="ECO:0000313" key="3">
    <source>
        <dbReference type="EMBL" id="BAC96511.1"/>
    </source>
</evidence>
<dbReference type="STRING" id="672.VV93_v1c34650"/>